<comment type="caution">
    <text evidence="1">The sequence shown here is derived from an EMBL/GenBank/DDBJ whole genome shotgun (WGS) entry which is preliminary data.</text>
</comment>
<sequence length="62" mass="7002">MVELNVNRQDAVHNACHNLISELAGEEVKWDIENIGDLADEVEDIVCNRLGLMSHEEFNPIV</sequence>
<gene>
    <name evidence="1" type="ORF">LCGC14_0936470</name>
</gene>
<name>A0A0F9NLJ8_9ZZZZ</name>
<dbReference type="EMBL" id="LAZR01003249">
    <property type="protein sequence ID" value="KKN20370.1"/>
    <property type="molecule type" value="Genomic_DNA"/>
</dbReference>
<organism evidence="1">
    <name type="scientific">marine sediment metagenome</name>
    <dbReference type="NCBI Taxonomy" id="412755"/>
    <lineage>
        <taxon>unclassified sequences</taxon>
        <taxon>metagenomes</taxon>
        <taxon>ecological metagenomes</taxon>
    </lineage>
</organism>
<dbReference type="AlphaFoldDB" id="A0A0F9NLJ8"/>
<protein>
    <submittedName>
        <fullName evidence="1">Uncharacterized protein</fullName>
    </submittedName>
</protein>
<reference evidence="1" key="1">
    <citation type="journal article" date="2015" name="Nature">
        <title>Complex archaea that bridge the gap between prokaryotes and eukaryotes.</title>
        <authorList>
            <person name="Spang A."/>
            <person name="Saw J.H."/>
            <person name="Jorgensen S.L."/>
            <person name="Zaremba-Niedzwiedzka K."/>
            <person name="Martijn J."/>
            <person name="Lind A.E."/>
            <person name="van Eijk R."/>
            <person name="Schleper C."/>
            <person name="Guy L."/>
            <person name="Ettema T.J."/>
        </authorList>
    </citation>
    <scope>NUCLEOTIDE SEQUENCE</scope>
</reference>
<feature type="non-terminal residue" evidence="1">
    <location>
        <position position="62"/>
    </location>
</feature>
<accession>A0A0F9NLJ8</accession>
<proteinExistence type="predicted"/>
<evidence type="ECO:0000313" key="1">
    <source>
        <dbReference type="EMBL" id="KKN20370.1"/>
    </source>
</evidence>